<keyword evidence="8" id="KW-1185">Reference proteome</keyword>
<proteinExistence type="predicted"/>
<dbReference type="PROSITE" id="PS01360">
    <property type="entry name" value="ZF_MYND_1"/>
    <property type="match status" value="1"/>
</dbReference>
<evidence type="ECO:0000259" key="5">
    <source>
        <dbReference type="PROSITE" id="PS50280"/>
    </source>
</evidence>
<dbReference type="GeneID" id="119734448"/>
<dbReference type="GO" id="GO:0008270">
    <property type="term" value="F:zinc ion binding"/>
    <property type="evidence" value="ECO:0007669"/>
    <property type="project" value="UniProtKB-KW"/>
</dbReference>
<dbReference type="InterPro" id="IPR002893">
    <property type="entry name" value="Znf_MYND"/>
</dbReference>
<evidence type="ECO:0000313" key="8">
    <source>
        <dbReference type="Proteomes" id="UP000887568"/>
    </source>
</evidence>
<dbReference type="SUPFAM" id="SSF82199">
    <property type="entry name" value="SET domain"/>
    <property type="match status" value="1"/>
</dbReference>
<keyword evidence="1" id="KW-0479">Metal-binding</keyword>
<dbReference type="PANTHER" id="PTHR12197">
    <property type="entry name" value="HISTONE-LYSINE N-METHYLTRANSFERASE SMYD"/>
    <property type="match status" value="1"/>
</dbReference>
<accession>A0A914AIS1</accession>
<dbReference type="Pfam" id="PF01753">
    <property type="entry name" value="zf-MYND"/>
    <property type="match status" value="1"/>
</dbReference>
<feature type="domain" description="SET" evidence="5">
    <location>
        <begin position="6"/>
        <end position="250"/>
    </location>
</feature>
<dbReference type="PANTHER" id="PTHR12197:SF251">
    <property type="entry name" value="EG:BACR7C10.4 PROTEIN"/>
    <property type="match status" value="1"/>
</dbReference>
<dbReference type="AlphaFoldDB" id="A0A914AIS1"/>
<evidence type="ECO:0000256" key="4">
    <source>
        <dbReference type="PROSITE-ProRule" id="PRU00134"/>
    </source>
</evidence>
<dbReference type="Gene3D" id="2.170.270.10">
    <property type="entry name" value="SET domain"/>
    <property type="match status" value="1"/>
</dbReference>
<evidence type="ECO:0000256" key="3">
    <source>
        <dbReference type="ARBA" id="ARBA00022833"/>
    </source>
</evidence>
<reference evidence="7" key="1">
    <citation type="submission" date="2022-11" db="UniProtKB">
        <authorList>
            <consortium name="EnsemblMetazoa"/>
        </authorList>
    </citation>
    <scope>IDENTIFICATION</scope>
</reference>
<dbReference type="InterPro" id="IPR050869">
    <property type="entry name" value="H3K4_H4K5_MeTrfase"/>
</dbReference>
<dbReference type="SMART" id="SM00317">
    <property type="entry name" value="SET"/>
    <property type="match status" value="1"/>
</dbReference>
<dbReference type="Gene3D" id="6.10.140.2220">
    <property type="match status" value="1"/>
</dbReference>
<dbReference type="InterPro" id="IPR001214">
    <property type="entry name" value="SET_dom"/>
</dbReference>
<evidence type="ECO:0000256" key="2">
    <source>
        <dbReference type="ARBA" id="ARBA00022771"/>
    </source>
</evidence>
<dbReference type="PROSITE" id="PS50280">
    <property type="entry name" value="SET"/>
    <property type="match status" value="1"/>
</dbReference>
<organism evidence="7 8">
    <name type="scientific">Patiria miniata</name>
    <name type="common">Bat star</name>
    <name type="synonym">Asterina miniata</name>
    <dbReference type="NCBI Taxonomy" id="46514"/>
    <lineage>
        <taxon>Eukaryota</taxon>
        <taxon>Metazoa</taxon>
        <taxon>Echinodermata</taxon>
        <taxon>Eleutherozoa</taxon>
        <taxon>Asterozoa</taxon>
        <taxon>Asteroidea</taxon>
        <taxon>Valvatacea</taxon>
        <taxon>Valvatida</taxon>
        <taxon>Asterinidae</taxon>
        <taxon>Patiria</taxon>
    </lineage>
</organism>
<name>A0A914AIS1_PATMI</name>
<dbReference type="Gene3D" id="1.10.220.160">
    <property type="match status" value="1"/>
</dbReference>
<dbReference type="SUPFAM" id="SSF144232">
    <property type="entry name" value="HIT/MYND zinc finger-like"/>
    <property type="match status" value="1"/>
</dbReference>
<dbReference type="RefSeq" id="XP_038063880.1">
    <property type="nucleotide sequence ID" value="XM_038207952.1"/>
</dbReference>
<sequence>MAEVSEKVELFSDEKRGRGVRATTFIEPETVLLVENPYILTLEEDYRRNRCNYCCKEREKLRACGGCNFVYYCDRQCQASNYSDHQYECKYLKSSGPECDIWIRTRTLLMALQKHLKMQKKRSRNVPTHNAQGFPLTPEVLYMKKYAPPSDEIPSPMPDMDRLWEFVKAKDLPITKDLFKKFQGILNANMFSVEDSHARCKIIGEGLYTRVAMFNHNCHPNCVFISNGREISVTSIRPISPGEECTISYLKVMAPTEARQRKLKKWYDFDCDCKRCVQDIEEDRLMYAIKCPQMNCRGSVLPWKPSNILNGRYLACDACHFDINETEVPDNIRQTEMEVEGFLSRKKNYDYQGQLLEECGPVLARLDAVYQPYHWRVYQVVKKAFKVALKLDQAETALLYGIRCQVALRNHLEVCVTLLGTNLWEVGQLQAQLGMNLEAVRTLREALPIMEIAYSGQHAVNVQAQALLATLTSTVKDALATPDNSHKGVYTQGSNVEEE</sequence>
<evidence type="ECO:0000256" key="1">
    <source>
        <dbReference type="ARBA" id="ARBA00022723"/>
    </source>
</evidence>
<keyword evidence="2 4" id="KW-0863">Zinc-finger</keyword>
<dbReference type="PROSITE" id="PS50865">
    <property type="entry name" value="ZF_MYND_2"/>
    <property type="match status" value="1"/>
</dbReference>
<dbReference type="Pfam" id="PF00856">
    <property type="entry name" value="SET"/>
    <property type="match status" value="1"/>
</dbReference>
<evidence type="ECO:0000259" key="6">
    <source>
        <dbReference type="PROSITE" id="PS50865"/>
    </source>
</evidence>
<dbReference type="InterPro" id="IPR046341">
    <property type="entry name" value="SET_dom_sf"/>
</dbReference>
<dbReference type="OrthoDB" id="265717at2759"/>
<feature type="domain" description="MYND-type" evidence="6">
    <location>
        <begin position="51"/>
        <end position="89"/>
    </location>
</feature>
<keyword evidence="3" id="KW-0862">Zinc</keyword>
<dbReference type="Gene3D" id="1.25.40.10">
    <property type="entry name" value="Tetratricopeptide repeat domain"/>
    <property type="match status" value="1"/>
</dbReference>
<dbReference type="OMA" id="LMYAIKC"/>
<dbReference type="InterPro" id="IPR011990">
    <property type="entry name" value="TPR-like_helical_dom_sf"/>
</dbReference>
<protein>
    <submittedName>
        <fullName evidence="7">Uncharacterized protein</fullName>
    </submittedName>
</protein>
<evidence type="ECO:0000313" key="7">
    <source>
        <dbReference type="EnsemblMetazoa" id="XP_038063880.1"/>
    </source>
</evidence>
<dbReference type="EnsemblMetazoa" id="XM_038207952.1">
    <property type="protein sequence ID" value="XP_038063880.1"/>
    <property type="gene ID" value="LOC119734448"/>
</dbReference>
<dbReference type="Proteomes" id="UP000887568">
    <property type="component" value="Unplaced"/>
</dbReference>
<dbReference type="GO" id="GO:0005634">
    <property type="term" value="C:nucleus"/>
    <property type="evidence" value="ECO:0007669"/>
    <property type="project" value="TreeGrafter"/>
</dbReference>